<keyword evidence="1" id="KW-0175">Coiled coil</keyword>
<evidence type="ECO:0000259" key="4">
    <source>
        <dbReference type="PROSITE" id="PS51737"/>
    </source>
</evidence>
<dbReference type="SMART" id="SM00857">
    <property type="entry name" value="Resolvase"/>
    <property type="match status" value="1"/>
</dbReference>
<sequence>MPSELYYEKGMRTMNQSSYNPLRAYQIVIYARMSSAAQNERSPESQIAEIQERLRRAGYPWVVVGIYVDRAISGRYDEKRPDYQRMLRDIRSRVIQVELVVVDTYDRFSRSRRGGEYRAKLERQGVLVVTANNNFADPTTVAGQVMTALDEARSREEGRVKGHQVRRGKADAIRHKQWPGGPVPLGMRLRPVMKNVAGVETVAHNVLEPDPRTRWVVEEMFRLADEHGFGATRVAATLNADSRVTDLVGKLSGATISEILKRRIYAGEFVWNKQTGDIVQDVRVLQDVPESDWLRVPEYCEPIVDNDRWVRVNNLRQARNRRRVAAECSSSGIAGLCAPGIALRYPLSGLVICAECGRAMTASSGPAYVDKAGNKRRYVYYGCAGYKQGKVCVNDRFVPEQWLREETYRIIRAGLGLANCSADSPAVHELVQLTQATFARQRADQPNRLPSLQAAQKAIEEQSQGWVMSLGNRDLSQAVRDMLGKQLNDAQAQLSRLTAEIDSLAASERIEAEVLNAEVIVDRLQHLAEAMLSANPSATSLLLAQHIDGIHCFRDGRCELKLCKLGALAGDLDFIPVEWTESESQGTAADGSAGFEPRRRTKRDARAVIHDDEVLDAANAFAVDPHRFAGLGREWFVSHVLTIPAPTSWARRNASAVTAYRQEYQASMAELAAHFNVSIPTIRQALREAEKAGGGKLTGKLSARPNKRNWARLNAAAVAEFMRLDGSTIKTAAVHFGKSEPTINKAIRYVKG</sequence>
<protein>
    <recommendedName>
        <fullName evidence="7">Recombinase family protein</fullName>
    </recommendedName>
</protein>
<dbReference type="PANTHER" id="PTHR30461">
    <property type="entry name" value="DNA-INVERTASE FROM LAMBDOID PROPHAGE"/>
    <property type="match status" value="1"/>
</dbReference>
<organism evidence="5 6">
    <name type="scientific">Anatilimnocola aggregata</name>
    <dbReference type="NCBI Taxonomy" id="2528021"/>
    <lineage>
        <taxon>Bacteria</taxon>
        <taxon>Pseudomonadati</taxon>
        <taxon>Planctomycetota</taxon>
        <taxon>Planctomycetia</taxon>
        <taxon>Pirellulales</taxon>
        <taxon>Pirellulaceae</taxon>
        <taxon>Anatilimnocola</taxon>
    </lineage>
</organism>
<feature type="domain" description="Recombinase" evidence="4">
    <location>
        <begin position="184"/>
        <end position="322"/>
    </location>
</feature>
<dbReference type="PANTHER" id="PTHR30461:SF23">
    <property type="entry name" value="DNA RECOMBINASE-RELATED"/>
    <property type="match status" value="1"/>
</dbReference>
<evidence type="ECO:0000313" key="5">
    <source>
        <dbReference type="EMBL" id="QDU27224.1"/>
    </source>
</evidence>
<name>A0A517YAI4_9BACT</name>
<dbReference type="Pfam" id="PF00239">
    <property type="entry name" value="Resolvase"/>
    <property type="match status" value="1"/>
</dbReference>
<dbReference type="InterPro" id="IPR038109">
    <property type="entry name" value="DNA_bind_recomb_sf"/>
</dbReference>
<dbReference type="InterPro" id="IPR025827">
    <property type="entry name" value="Zn_ribbon_recom_dom"/>
</dbReference>
<accession>A0A517YAI4</accession>
<dbReference type="PROSITE" id="PS51737">
    <property type="entry name" value="RECOMBINASE_DNA_BIND"/>
    <property type="match status" value="1"/>
</dbReference>
<dbReference type="InterPro" id="IPR050639">
    <property type="entry name" value="SSR_resolvase"/>
</dbReference>
<evidence type="ECO:0000256" key="2">
    <source>
        <dbReference type="SAM" id="MobiDB-lite"/>
    </source>
</evidence>
<dbReference type="InterPro" id="IPR036162">
    <property type="entry name" value="Resolvase-like_N_sf"/>
</dbReference>
<dbReference type="EMBL" id="CP036274">
    <property type="protein sequence ID" value="QDU27224.1"/>
    <property type="molecule type" value="Genomic_DNA"/>
</dbReference>
<evidence type="ECO:0000259" key="3">
    <source>
        <dbReference type="PROSITE" id="PS51736"/>
    </source>
</evidence>
<dbReference type="Gene3D" id="3.40.50.1390">
    <property type="entry name" value="Resolvase, N-terminal catalytic domain"/>
    <property type="match status" value="1"/>
</dbReference>
<dbReference type="Pfam" id="PF07508">
    <property type="entry name" value="Recombinase"/>
    <property type="match status" value="1"/>
</dbReference>
<dbReference type="SUPFAM" id="SSF53041">
    <property type="entry name" value="Resolvase-like"/>
    <property type="match status" value="1"/>
</dbReference>
<keyword evidence="6" id="KW-1185">Reference proteome</keyword>
<gene>
    <name evidence="5" type="ORF">ETAA8_23100</name>
</gene>
<dbReference type="InterPro" id="IPR011109">
    <property type="entry name" value="DNA_bind_recombinase_dom"/>
</dbReference>
<feature type="coiled-coil region" evidence="1">
    <location>
        <begin position="480"/>
        <end position="507"/>
    </location>
</feature>
<proteinExistence type="predicted"/>
<dbReference type="KEGG" id="aagg:ETAA8_23100"/>
<evidence type="ECO:0000256" key="1">
    <source>
        <dbReference type="SAM" id="Coils"/>
    </source>
</evidence>
<feature type="region of interest" description="Disordered" evidence="2">
    <location>
        <begin position="153"/>
        <end position="177"/>
    </location>
</feature>
<evidence type="ECO:0000313" key="6">
    <source>
        <dbReference type="Proteomes" id="UP000315017"/>
    </source>
</evidence>
<dbReference type="PROSITE" id="PS51736">
    <property type="entry name" value="RECOMBINASES_3"/>
    <property type="match status" value="1"/>
</dbReference>
<dbReference type="InterPro" id="IPR006119">
    <property type="entry name" value="Resolv_N"/>
</dbReference>
<dbReference type="AlphaFoldDB" id="A0A517YAI4"/>
<evidence type="ECO:0008006" key="7">
    <source>
        <dbReference type="Google" id="ProtNLM"/>
    </source>
</evidence>
<dbReference type="Gene3D" id="3.90.1750.20">
    <property type="entry name" value="Putative Large Serine Recombinase, Chain B, Domain 2"/>
    <property type="match status" value="1"/>
</dbReference>
<reference evidence="5 6" key="1">
    <citation type="submission" date="2019-02" db="EMBL/GenBank/DDBJ databases">
        <title>Deep-cultivation of Planctomycetes and their phenomic and genomic characterization uncovers novel biology.</title>
        <authorList>
            <person name="Wiegand S."/>
            <person name="Jogler M."/>
            <person name="Boedeker C."/>
            <person name="Pinto D."/>
            <person name="Vollmers J."/>
            <person name="Rivas-Marin E."/>
            <person name="Kohn T."/>
            <person name="Peeters S.H."/>
            <person name="Heuer A."/>
            <person name="Rast P."/>
            <person name="Oberbeckmann S."/>
            <person name="Bunk B."/>
            <person name="Jeske O."/>
            <person name="Meyerdierks A."/>
            <person name="Storesund J.E."/>
            <person name="Kallscheuer N."/>
            <person name="Luecker S."/>
            <person name="Lage O.M."/>
            <person name="Pohl T."/>
            <person name="Merkel B.J."/>
            <person name="Hornburger P."/>
            <person name="Mueller R.-W."/>
            <person name="Bruemmer F."/>
            <person name="Labrenz M."/>
            <person name="Spormann A.M."/>
            <person name="Op den Camp H."/>
            <person name="Overmann J."/>
            <person name="Amann R."/>
            <person name="Jetten M.S.M."/>
            <person name="Mascher T."/>
            <person name="Medema M.H."/>
            <person name="Devos D.P."/>
            <person name="Kaster A.-K."/>
            <person name="Ovreas L."/>
            <person name="Rohde M."/>
            <person name="Galperin M.Y."/>
            <person name="Jogler C."/>
        </authorList>
    </citation>
    <scope>NUCLEOTIDE SEQUENCE [LARGE SCALE GENOMIC DNA]</scope>
    <source>
        <strain evidence="5 6">ETA_A8</strain>
    </source>
</reference>
<feature type="domain" description="Resolvase/invertase-type recombinase catalytic" evidence="3">
    <location>
        <begin position="26"/>
        <end position="176"/>
    </location>
</feature>
<dbReference type="Pfam" id="PF13408">
    <property type="entry name" value="Zn_ribbon_recom"/>
    <property type="match status" value="1"/>
</dbReference>
<dbReference type="CDD" id="cd00338">
    <property type="entry name" value="Ser_Recombinase"/>
    <property type="match status" value="1"/>
</dbReference>
<dbReference type="Proteomes" id="UP000315017">
    <property type="component" value="Chromosome"/>
</dbReference>
<dbReference type="GO" id="GO:0003677">
    <property type="term" value="F:DNA binding"/>
    <property type="evidence" value="ECO:0007669"/>
    <property type="project" value="InterPro"/>
</dbReference>
<dbReference type="GO" id="GO:0000150">
    <property type="term" value="F:DNA strand exchange activity"/>
    <property type="evidence" value="ECO:0007669"/>
    <property type="project" value="InterPro"/>
</dbReference>